<sequence length="978" mass="110065">MGQHVSTPNDTPPFAYTADDITHHHHLVSSNNAVLLEQHPDFYRLEDRHLERDLSYIDTRHYAAQQHPPPLNDGWTQVIVSQMPQGKVASSSMDLSGRSLIKIGPSIGNLRHLVKLDISYNQITTLPDEFGLLVQLRLFNASHNKLQRLPDTLGQLERLKALNVSHNALTALPETMPRSLVVLIAHHNALTRVPAQLSHTRLVSLHLDNNPQLASIPVQVVEMPSIRKLVAQACGFPAIAEYPLVHGPLSLKEICARRCLFQQQGYNHLPRPLVRYLASAKTCSTCNGPYFDQCVTRGRMIERSGSNILVEYRLCSPHWNTEEERLLDLFTQKDDMIVEPNKVDTLTAEWMRIYKQGYSSPTPPATSHMKKDDEGDDEYYYCRLVPSRHNSIQEQQQQPSSSSMTVDTMIENEQIPRLLKVTTPTTYSNDGKIPSSPDVGTSSSASAAAGLTAPRYLAIGCPCANALHFFLLFLYLKSMRQLALLIAAGLFPFPLYASSFAYEDIASYPRYRVVLTENRIAESDILDNFDKHGSSSALSIRQQFLNVNPGMSKKNERSVVMMSAHGQPFECTIPDDVDDDNSDQSQDTSSSTPSEQDSIERGLKLLEPLSKQNCLYYQTPGYWTYEYCHDKHVRQFHLDRNALQGDQRQITAASNSPSFYLGFYSPSSIHHQQQQQQQQRTDLASPHQHQHHQQPITSLRHVGDQRYLVQQWTGGTQCDLTGKPRSIEIQFHCDMQASDQISMFQEVATCQYQMTITTPRLCEEMMLASTSHSDVNKIECNPIVPDHLLEDTTTTTTTTKASMEETSTEDVSSTVSEDYVSQATTTTPDTATTTMTWQDPSTSNQASPQQQQLDMSKESLLDAVTDLKAQLEELRQQIQQQQRHDRSGTTLSQLEHLLRGTAAGAGDVVAGDDGQVEFLVYHIDENGELVSSSGDGGWDQLFADQQQQQPQEGDQEEKKDNEEGSQKQNRRAYDRRYL</sequence>
<dbReference type="SMART" id="SM00364">
    <property type="entry name" value="LRR_BAC"/>
    <property type="match status" value="4"/>
</dbReference>
<dbReference type="Proteomes" id="UP000027586">
    <property type="component" value="Unassembled WGS sequence"/>
</dbReference>
<dbReference type="InterPro" id="IPR003591">
    <property type="entry name" value="Leu-rich_rpt_typical-subtyp"/>
</dbReference>
<evidence type="ECO:0000256" key="11">
    <source>
        <dbReference type="SAM" id="MobiDB-lite"/>
    </source>
</evidence>
<name>A0A068RRL9_9FUNG</name>
<dbReference type="GO" id="GO:0005788">
    <property type="term" value="C:endoplasmic reticulum lumen"/>
    <property type="evidence" value="ECO:0007669"/>
    <property type="project" value="TreeGrafter"/>
</dbReference>
<organism evidence="14 15">
    <name type="scientific">Lichtheimia corymbifera JMRC:FSU:9682</name>
    <dbReference type="NCBI Taxonomy" id="1263082"/>
    <lineage>
        <taxon>Eukaryota</taxon>
        <taxon>Fungi</taxon>
        <taxon>Fungi incertae sedis</taxon>
        <taxon>Mucoromycota</taxon>
        <taxon>Mucoromycotina</taxon>
        <taxon>Mucoromycetes</taxon>
        <taxon>Mucorales</taxon>
        <taxon>Lichtheimiaceae</taxon>
        <taxon>Lichtheimia</taxon>
    </lineage>
</organism>
<evidence type="ECO:0000256" key="10">
    <source>
        <dbReference type="SAM" id="Coils"/>
    </source>
</evidence>
<dbReference type="GO" id="GO:0030970">
    <property type="term" value="P:retrograde protein transport, ER to cytosol"/>
    <property type="evidence" value="ECO:0007669"/>
    <property type="project" value="TreeGrafter"/>
</dbReference>
<feature type="compositionally biased region" description="Basic and acidic residues" evidence="11">
    <location>
        <begin position="956"/>
        <end position="978"/>
    </location>
</feature>
<evidence type="ECO:0000256" key="7">
    <source>
        <dbReference type="ARBA" id="ARBA00022737"/>
    </source>
</evidence>
<dbReference type="Gene3D" id="2.70.130.10">
    <property type="entry name" value="Mannose-6-phosphate receptor binding domain"/>
    <property type="match status" value="1"/>
</dbReference>
<dbReference type="VEuPathDB" id="FungiDB:LCOR_04264.1"/>
<feature type="compositionally biased region" description="Acidic residues" evidence="11">
    <location>
        <begin position="573"/>
        <end position="582"/>
    </location>
</feature>
<feature type="compositionally biased region" description="Low complexity" evidence="11">
    <location>
        <begin position="809"/>
        <end position="836"/>
    </location>
</feature>
<gene>
    <name evidence="14" type="ORF">LCOR_04264.1</name>
</gene>
<evidence type="ECO:0000256" key="8">
    <source>
        <dbReference type="ARBA" id="ARBA00022824"/>
    </source>
</evidence>
<keyword evidence="8" id="KW-0256">Endoplasmic reticulum</keyword>
<evidence type="ECO:0000256" key="1">
    <source>
        <dbReference type="ARBA" id="ARBA00004367"/>
    </source>
</evidence>
<feature type="region of interest" description="Disordered" evidence="11">
    <location>
        <begin position="796"/>
        <end position="855"/>
    </location>
</feature>
<evidence type="ECO:0000256" key="5">
    <source>
        <dbReference type="ARBA" id="ARBA00022729"/>
    </source>
</evidence>
<dbReference type="GO" id="GO:0030968">
    <property type="term" value="P:endoplasmic reticulum unfolded protein response"/>
    <property type="evidence" value="ECO:0007669"/>
    <property type="project" value="InterPro"/>
</dbReference>
<dbReference type="InterPro" id="IPR045149">
    <property type="entry name" value="OS-9-like"/>
</dbReference>
<dbReference type="AlphaFoldDB" id="A0A068RRL9"/>
<comment type="subcellular location">
    <subcellularLocation>
        <location evidence="1">Endoplasmic reticulum membrane</location>
        <topology evidence="1">Peripheral membrane protein</topology>
        <orientation evidence="1">Lumenal side</orientation>
    </subcellularLocation>
</comment>
<feature type="transmembrane region" description="Helical" evidence="12">
    <location>
        <begin position="456"/>
        <end position="475"/>
    </location>
</feature>
<feature type="region of interest" description="Disordered" evidence="11">
    <location>
        <begin position="670"/>
        <end position="700"/>
    </location>
</feature>
<keyword evidence="12" id="KW-0812">Transmembrane</keyword>
<dbReference type="InterPro" id="IPR001611">
    <property type="entry name" value="Leu-rich_rpt"/>
</dbReference>
<dbReference type="PROSITE" id="PS51914">
    <property type="entry name" value="MRH"/>
    <property type="match status" value="1"/>
</dbReference>
<dbReference type="PROSITE" id="PS51450">
    <property type="entry name" value="LRR"/>
    <property type="match status" value="1"/>
</dbReference>
<dbReference type="EMBL" id="CBTN010000015">
    <property type="protein sequence ID" value="CDH52828.1"/>
    <property type="molecule type" value="Genomic_DNA"/>
</dbReference>
<feature type="transmembrane region" description="Helical" evidence="12">
    <location>
        <begin position="482"/>
        <end position="502"/>
    </location>
</feature>
<keyword evidence="7" id="KW-0677">Repeat</keyword>
<evidence type="ECO:0000256" key="6">
    <source>
        <dbReference type="ARBA" id="ARBA00022734"/>
    </source>
</evidence>
<dbReference type="GO" id="GO:0030246">
    <property type="term" value="F:carbohydrate binding"/>
    <property type="evidence" value="ECO:0007669"/>
    <property type="project" value="UniProtKB-KW"/>
</dbReference>
<evidence type="ECO:0000256" key="9">
    <source>
        <dbReference type="ARBA" id="ARBA00023157"/>
    </source>
</evidence>
<evidence type="ECO:0000259" key="13">
    <source>
        <dbReference type="PROSITE" id="PS51914"/>
    </source>
</evidence>
<dbReference type="GO" id="GO:0005789">
    <property type="term" value="C:endoplasmic reticulum membrane"/>
    <property type="evidence" value="ECO:0007669"/>
    <property type="project" value="UniProtKB-SubCell"/>
</dbReference>
<dbReference type="InterPro" id="IPR044865">
    <property type="entry name" value="MRH_dom"/>
</dbReference>
<keyword evidence="9" id="KW-1015">Disulfide bond</keyword>
<keyword evidence="10" id="KW-0175">Coiled coil</keyword>
<dbReference type="InterPro" id="IPR032675">
    <property type="entry name" value="LRR_dom_sf"/>
</dbReference>
<keyword evidence="6" id="KW-0430">Lectin</keyword>
<dbReference type="InterPro" id="IPR009011">
    <property type="entry name" value="Man6P_isomerase_rcpt-bd_dom_sf"/>
</dbReference>
<keyword evidence="12" id="KW-1133">Transmembrane helix</keyword>
<comment type="similarity">
    <text evidence="2">Belongs to the OS-9 family.</text>
</comment>
<dbReference type="STRING" id="1263082.A0A068RRL9"/>
<dbReference type="SUPFAM" id="SSF50911">
    <property type="entry name" value="Mannose 6-phosphate receptor domain"/>
    <property type="match status" value="1"/>
</dbReference>
<keyword evidence="15" id="KW-1185">Reference proteome</keyword>
<dbReference type="OrthoDB" id="660555at2759"/>
<feature type="region of interest" description="Disordered" evidence="11">
    <location>
        <begin position="571"/>
        <end position="599"/>
    </location>
</feature>
<feature type="compositionally biased region" description="Polar residues" evidence="11">
    <location>
        <begin position="837"/>
        <end position="854"/>
    </location>
</feature>
<keyword evidence="4" id="KW-0433">Leucine-rich repeat</keyword>
<dbReference type="Pfam" id="PF07915">
    <property type="entry name" value="PRKCSH"/>
    <property type="match status" value="1"/>
</dbReference>
<proteinExistence type="inferred from homology"/>
<reference evidence="14" key="1">
    <citation type="submission" date="2013-08" db="EMBL/GenBank/DDBJ databases">
        <title>Gene expansion shapes genome architecture in the human pathogen Lichtheimia corymbifera: an evolutionary genomics analysis in the ancient terrestrial Mucorales (Mucoromycotina).</title>
        <authorList>
            <person name="Schwartze V.U."/>
            <person name="Winter S."/>
            <person name="Shelest E."/>
            <person name="Marcet-Houben M."/>
            <person name="Horn F."/>
            <person name="Wehner S."/>
            <person name="Hoffmann K."/>
            <person name="Riege K."/>
            <person name="Sammeth M."/>
            <person name="Nowrousian M."/>
            <person name="Valiante V."/>
            <person name="Linde J."/>
            <person name="Jacobsen I.D."/>
            <person name="Marz M."/>
            <person name="Brakhage A.A."/>
            <person name="Gabaldon T."/>
            <person name="Bocker S."/>
            <person name="Voigt K."/>
        </authorList>
    </citation>
    <scope>NUCLEOTIDE SEQUENCE [LARGE SCALE GENOMIC DNA]</scope>
    <source>
        <strain evidence="14">FSU 9682</strain>
    </source>
</reference>
<feature type="region of interest" description="Disordered" evidence="11">
    <location>
        <begin position="930"/>
        <end position="978"/>
    </location>
</feature>
<keyword evidence="12" id="KW-0472">Membrane</keyword>
<evidence type="ECO:0000313" key="14">
    <source>
        <dbReference type="EMBL" id="CDH52828.1"/>
    </source>
</evidence>
<feature type="coiled-coil region" evidence="10">
    <location>
        <begin position="857"/>
        <end position="884"/>
    </location>
</feature>
<dbReference type="SUPFAM" id="SSF52058">
    <property type="entry name" value="L domain-like"/>
    <property type="match status" value="1"/>
</dbReference>
<evidence type="ECO:0000256" key="12">
    <source>
        <dbReference type="SAM" id="Phobius"/>
    </source>
</evidence>
<dbReference type="Gene3D" id="3.80.10.10">
    <property type="entry name" value="Ribonuclease Inhibitor"/>
    <property type="match status" value="1"/>
</dbReference>
<protein>
    <recommendedName>
        <fullName evidence="3">Protein OS-9 homolog</fullName>
    </recommendedName>
</protein>
<dbReference type="PANTHER" id="PTHR15414">
    <property type="entry name" value="OS-9-RELATED"/>
    <property type="match status" value="1"/>
</dbReference>
<keyword evidence="5" id="KW-0732">Signal</keyword>
<feature type="compositionally biased region" description="Low complexity" evidence="11">
    <location>
        <begin position="939"/>
        <end position="952"/>
    </location>
</feature>
<dbReference type="InterPro" id="IPR012913">
    <property type="entry name" value="OS9-like_dom"/>
</dbReference>
<dbReference type="Pfam" id="PF13855">
    <property type="entry name" value="LRR_8"/>
    <property type="match status" value="1"/>
</dbReference>
<comment type="caution">
    <text evidence="14">The sequence shown here is derived from an EMBL/GenBank/DDBJ whole genome shotgun (WGS) entry which is preliminary data.</text>
</comment>
<evidence type="ECO:0000256" key="4">
    <source>
        <dbReference type="ARBA" id="ARBA00022614"/>
    </source>
</evidence>
<evidence type="ECO:0000256" key="2">
    <source>
        <dbReference type="ARBA" id="ARBA00009918"/>
    </source>
</evidence>
<feature type="domain" description="MRH" evidence="13">
    <location>
        <begin position="612"/>
        <end position="764"/>
    </location>
</feature>
<evidence type="ECO:0000256" key="3">
    <source>
        <dbReference type="ARBA" id="ARBA00018727"/>
    </source>
</evidence>
<feature type="compositionally biased region" description="Low complexity" evidence="11">
    <location>
        <begin position="583"/>
        <end position="596"/>
    </location>
</feature>
<dbReference type="SMART" id="SM00369">
    <property type="entry name" value="LRR_TYP"/>
    <property type="match status" value="3"/>
</dbReference>
<evidence type="ECO:0000313" key="15">
    <source>
        <dbReference type="Proteomes" id="UP000027586"/>
    </source>
</evidence>
<accession>A0A068RRL9</accession>
<dbReference type="PANTHER" id="PTHR15414:SF0">
    <property type="entry name" value="ENDOPLASMIC RETICULUM LECTIN 1"/>
    <property type="match status" value="1"/>
</dbReference>